<dbReference type="PANTHER" id="PTHR36220">
    <property type="entry name" value="UNNAMED PRODUCT"/>
    <property type="match status" value="1"/>
</dbReference>
<organism evidence="5 6">
    <name type="scientific">Kineosporia mesophila</name>
    <dbReference type="NCBI Taxonomy" id="566012"/>
    <lineage>
        <taxon>Bacteria</taxon>
        <taxon>Bacillati</taxon>
        <taxon>Actinomycetota</taxon>
        <taxon>Actinomycetes</taxon>
        <taxon>Kineosporiales</taxon>
        <taxon>Kineosporiaceae</taxon>
        <taxon>Kineosporia</taxon>
    </lineage>
</organism>
<dbReference type="EMBL" id="BAAAZO010000012">
    <property type="protein sequence ID" value="GAA3638667.1"/>
    <property type="molecule type" value="Genomic_DNA"/>
</dbReference>
<feature type="signal peptide" evidence="4">
    <location>
        <begin position="1"/>
        <end position="23"/>
    </location>
</feature>
<sequence length="498" mass="49530">MGIAGLTAALAIGTAAAAPAAFAAPITCGEEDRPFAWGDVDGDGSSDVLIGVPNVGEGSGAVDVRGTSTPWQRLTSGSLGGNQDDNDQVGTAVAVGDLDDDGCADLVVGAPGEGGSEPGHYSGQVHIVFGSPKGIDTSTAFVIPTTAAGFDRFGAALALQQTRGNDHDLYVGAPEAKVGGKSGAGEVYRYTITPGGSGGRVTVTAREVRSQNSAGVPGAAEAGDRFGSVLASVDNGLGVLASAPEENIGTAKDAGAVWHLRVNAAGNPISSSSWSQNSPGFAGTATAGDLFGSSLSSRGNVAAIGIPGEDVAGHNNAGAVQTLVQKANVFTPQRFVTQNTAGVPGAAETGDRFGAEVVAGSALICQEETDLAIGSPGEDVGSRKDAGTITLVNETQLGACASKVVRQGSGLAGAAESGDQVGSVLGITRGRDGLDEDYSDRLLIGVPYEDIGAVPNAGLVQPLKGGITVNGKLVAGLQYPTGYLNGDYYGWSLSTPSD</sequence>
<keyword evidence="6" id="KW-1185">Reference proteome</keyword>
<dbReference type="Proteomes" id="UP001501074">
    <property type="component" value="Unassembled WGS sequence"/>
</dbReference>
<dbReference type="PROSITE" id="PS51470">
    <property type="entry name" value="FG_GAP"/>
    <property type="match status" value="1"/>
</dbReference>
<keyword evidence="2" id="KW-0677">Repeat</keyword>
<dbReference type="PANTHER" id="PTHR36220:SF1">
    <property type="entry name" value="GAMMA TUBULIN COMPLEX COMPONENT C-TERMINAL DOMAIN-CONTAINING PROTEIN"/>
    <property type="match status" value="1"/>
</dbReference>
<accession>A0ABP7AS59</accession>
<comment type="caution">
    <text evidence="5">The sequence shown here is derived from an EMBL/GenBank/DDBJ whole genome shotgun (WGS) entry which is preliminary data.</text>
</comment>
<name>A0ABP7AS59_9ACTN</name>
<evidence type="ECO:0000313" key="5">
    <source>
        <dbReference type="EMBL" id="GAA3638667.1"/>
    </source>
</evidence>
<evidence type="ECO:0000256" key="3">
    <source>
        <dbReference type="ARBA" id="ARBA00023180"/>
    </source>
</evidence>
<dbReference type="SMART" id="SM00191">
    <property type="entry name" value="Int_alpha"/>
    <property type="match status" value="4"/>
</dbReference>
<dbReference type="Gene3D" id="2.130.10.130">
    <property type="entry name" value="Integrin alpha, N-terminal"/>
    <property type="match status" value="2"/>
</dbReference>
<dbReference type="InterPro" id="IPR013519">
    <property type="entry name" value="Int_alpha_beta-p"/>
</dbReference>
<gene>
    <name evidence="5" type="ORF">GCM10022223_67140</name>
</gene>
<feature type="chain" id="PRO_5046497861" description="FG-GAP repeat protein" evidence="4">
    <location>
        <begin position="24"/>
        <end position="498"/>
    </location>
</feature>
<dbReference type="Pfam" id="PF01839">
    <property type="entry name" value="FG-GAP"/>
    <property type="match status" value="1"/>
</dbReference>
<keyword evidence="1 4" id="KW-0732">Signal</keyword>
<protein>
    <recommendedName>
        <fullName evidence="7">FG-GAP repeat protein</fullName>
    </recommendedName>
</protein>
<dbReference type="SUPFAM" id="SSF69318">
    <property type="entry name" value="Integrin alpha N-terminal domain"/>
    <property type="match status" value="1"/>
</dbReference>
<reference evidence="6" key="1">
    <citation type="journal article" date="2019" name="Int. J. Syst. Evol. Microbiol.">
        <title>The Global Catalogue of Microorganisms (GCM) 10K type strain sequencing project: providing services to taxonomists for standard genome sequencing and annotation.</title>
        <authorList>
            <consortium name="The Broad Institute Genomics Platform"/>
            <consortium name="The Broad Institute Genome Sequencing Center for Infectious Disease"/>
            <person name="Wu L."/>
            <person name="Ma J."/>
        </authorList>
    </citation>
    <scope>NUCLEOTIDE SEQUENCE [LARGE SCALE GENOMIC DNA]</scope>
    <source>
        <strain evidence="6">JCM 16902</strain>
    </source>
</reference>
<evidence type="ECO:0000313" key="6">
    <source>
        <dbReference type="Proteomes" id="UP001501074"/>
    </source>
</evidence>
<evidence type="ECO:0000256" key="1">
    <source>
        <dbReference type="ARBA" id="ARBA00022729"/>
    </source>
</evidence>
<evidence type="ECO:0000256" key="2">
    <source>
        <dbReference type="ARBA" id="ARBA00022737"/>
    </source>
</evidence>
<dbReference type="InterPro" id="IPR028994">
    <property type="entry name" value="Integrin_alpha_N"/>
</dbReference>
<evidence type="ECO:0008006" key="7">
    <source>
        <dbReference type="Google" id="ProtNLM"/>
    </source>
</evidence>
<keyword evidence="3" id="KW-0325">Glycoprotein</keyword>
<evidence type="ECO:0000256" key="4">
    <source>
        <dbReference type="SAM" id="SignalP"/>
    </source>
</evidence>
<dbReference type="InterPro" id="IPR013517">
    <property type="entry name" value="FG-GAP"/>
</dbReference>
<proteinExistence type="predicted"/>